<dbReference type="STRING" id="1121266.SAMN02745883_01153"/>
<dbReference type="Gene3D" id="3.30.70.270">
    <property type="match status" value="1"/>
</dbReference>
<evidence type="ECO:0000313" key="3">
    <source>
        <dbReference type="Proteomes" id="UP000184082"/>
    </source>
</evidence>
<dbReference type="Proteomes" id="UP000184082">
    <property type="component" value="Unassembled WGS sequence"/>
</dbReference>
<proteinExistence type="predicted"/>
<accession>A0A1M6PD45</accession>
<gene>
    <name evidence="2" type="ORF">SAMN02745883_01153</name>
</gene>
<dbReference type="GO" id="GO:0052621">
    <property type="term" value="F:diguanylate cyclase activity"/>
    <property type="evidence" value="ECO:0007669"/>
    <property type="project" value="TreeGrafter"/>
</dbReference>
<dbReference type="AlphaFoldDB" id="A0A1M6PD45"/>
<sequence length="286" mass="32376">MIRKVSNIMVRDFTVVDVLNGVRFIKELALKKDIDNFLVAENNEIVGIITKKQLIAAHPNRIAADVMLNNFVCVSIDTSIWKVKEIFNKNDIDISLVKNGENIEGFITEEILNVELGKHIDLLTGLYKSDYIFYKAIELVENNREMSLIFIDVNKFGYINKEYGHVCGDMILKDIADLLKEFTAPDLHVCRFGGDEFIVLTPYYIDKSEIKAREILKAVNEYEFVNRIPVTISAGIAGKTDFMNKDTDINSVILKLVNTASLASTKAKKDKRGLFVVCDENIDQIA</sequence>
<dbReference type="InterPro" id="IPR043128">
    <property type="entry name" value="Rev_trsase/Diguanyl_cyclase"/>
</dbReference>
<protein>
    <submittedName>
        <fullName evidence="2">Diguanylate cyclase (GGDEF) domain-containing protein</fullName>
    </submittedName>
</protein>
<name>A0A1M6PD45_9FIRM</name>
<dbReference type="EMBL" id="FRAJ01000008">
    <property type="protein sequence ID" value="SHK05844.1"/>
    <property type="molecule type" value="Genomic_DNA"/>
</dbReference>
<keyword evidence="3" id="KW-1185">Reference proteome</keyword>
<dbReference type="Pfam" id="PF00990">
    <property type="entry name" value="GGDEF"/>
    <property type="match status" value="1"/>
</dbReference>
<dbReference type="InterPro" id="IPR029787">
    <property type="entry name" value="Nucleotide_cyclase"/>
</dbReference>
<dbReference type="SUPFAM" id="SSF55073">
    <property type="entry name" value="Nucleotide cyclase"/>
    <property type="match status" value="1"/>
</dbReference>
<reference evidence="2 3" key="1">
    <citation type="submission" date="2016-11" db="EMBL/GenBank/DDBJ databases">
        <authorList>
            <person name="Jaros S."/>
            <person name="Januszkiewicz K."/>
            <person name="Wedrychowicz H."/>
        </authorList>
    </citation>
    <scope>NUCLEOTIDE SEQUENCE [LARGE SCALE GENOMIC DNA]</scope>
    <source>
        <strain evidence="2 3">DSM 14501</strain>
    </source>
</reference>
<dbReference type="SMART" id="SM00267">
    <property type="entry name" value="GGDEF"/>
    <property type="match status" value="1"/>
</dbReference>
<evidence type="ECO:0000259" key="1">
    <source>
        <dbReference type="PROSITE" id="PS50887"/>
    </source>
</evidence>
<dbReference type="InterPro" id="IPR000644">
    <property type="entry name" value="CBS_dom"/>
</dbReference>
<dbReference type="PANTHER" id="PTHR45138:SF9">
    <property type="entry name" value="DIGUANYLATE CYCLASE DGCM-RELATED"/>
    <property type="match status" value="1"/>
</dbReference>
<dbReference type="NCBIfam" id="TIGR00254">
    <property type="entry name" value="GGDEF"/>
    <property type="match status" value="1"/>
</dbReference>
<dbReference type="PANTHER" id="PTHR45138">
    <property type="entry name" value="REGULATORY COMPONENTS OF SENSORY TRANSDUCTION SYSTEM"/>
    <property type="match status" value="1"/>
</dbReference>
<dbReference type="Pfam" id="PF00571">
    <property type="entry name" value="CBS"/>
    <property type="match status" value="2"/>
</dbReference>
<dbReference type="InterPro" id="IPR046342">
    <property type="entry name" value="CBS_dom_sf"/>
</dbReference>
<dbReference type="SUPFAM" id="SSF54631">
    <property type="entry name" value="CBS-domain pair"/>
    <property type="match status" value="1"/>
</dbReference>
<dbReference type="InterPro" id="IPR050469">
    <property type="entry name" value="Diguanylate_Cyclase"/>
</dbReference>
<organism evidence="2 3">
    <name type="scientific">Caminicella sporogenes DSM 14501</name>
    <dbReference type="NCBI Taxonomy" id="1121266"/>
    <lineage>
        <taxon>Bacteria</taxon>
        <taxon>Bacillati</taxon>
        <taxon>Bacillota</taxon>
        <taxon>Clostridia</taxon>
        <taxon>Peptostreptococcales</taxon>
        <taxon>Caminicellaceae</taxon>
        <taxon>Caminicella</taxon>
    </lineage>
</organism>
<dbReference type="Gene3D" id="3.10.580.10">
    <property type="entry name" value="CBS-domain"/>
    <property type="match status" value="1"/>
</dbReference>
<dbReference type="InterPro" id="IPR000160">
    <property type="entry name" value="GGDEF_dom"/>
</dbReference>
<dbReference type="PROSITE" id="PS50887">
    <property type="entry name" value="GGDEF"/>
    <property type="match status" value="1"/>
</dbReference>
<dbReference type="CDD" id="cd01949">
    <property type="entry name" value="GGDEF"/>
    <property type="match status" value="1"/>
</dbReference>
<feature type="domain" description="GGDEF" evidence="1">
    <location>
        <begin position="144"/>
        <end position="280"/>
    </location>
</feature>
<dbReference type="RefSeq" id="WP_072966505.1">
    <property type="nucleotide sequence ID" value="NZ_FRAJ01000008.1"/>
</dbReference>
<evidence type="ECO:0000313" key="2">
    <source>
        <dbReference type="EMBL" id="SHK05844.1"/>
    </source>
</evidence>